<evidence type="ECO:0000313" key="1">
    <source>
        <dbReference type="EMBL" id="MPC24590.1"/>
    </source>
</evidence>
<dbReference type="Proteomes" id="UP000324222">
    <property type="component" value="Unassembled WGS sequence"/>
</dbReference>
<proteinExistence type="predicted"/>
<dbReference type="EMBL" id="VSRR010001348">
    <property type="protein sequence ID" value="MPC24590.1"/>
    <property type="molecule type" value="Genomic_DNA"/>
</dbReference>
<name>A0A5B7DT39_PORTR</name>
<evidence type="ECO:0000313" key="2">
    <source>
        <dbReference type="Proteomes" id="UP000324222"/>
    </source>
</evidence>
<comment type="caution">
    <text evidence="1">The sequence shown here is derived from an EMBL/GenBank/DDBJ whole genome shotgun (WGS) entry which is preliminary data.</text>
</comment>
<gene>
    <name evidence="1" type="ORF">E2C01_017676</name>
</gene>
<protein>
    <submittedName>
        <fullName evidence="1">Uncharacterized protein</fullName>
    </submittedName>
</protein>
<reference evidence="1 2" key="1">
    <citation type="submission" date="2019-05" db="EMBL/GenBank/DDBJ databases">
        <title>Another draft genome of Portunus trituberculatus and its Hox gene families provides insights of decapod evolution.</title>
        <authorList>
            <person name="Jeong J.-H."/>
            <person name="Song I."/>
            <person name="Kim S."/>
            <person name="Choi T."/>
            <person name="Kim D."/>
            <person name="Ryu S."/>
            <person name="Kim W."/>
        </authorList>
    </citation>
    <scope>NUCLEOTIDE SEQUENCE [LARGE SCALE GENOMIC DNA]</scope>
    <source>
        <tissue evidence="1">Muscle</tissue>
    </source>
</reference>
<keyword evidence="2" id="KW-1185">Reference proteome</keyword>
<organism evidence="1 2">
    <name type="scientific">Portunus trituberculatus</name>
    <name type="common">Swimming crab</name>
    <name type="synonym">Neptunus trituberculatus</name>
    <dbReference type="NCBI Taxonomy" id="210409"/>
    <lineage>
        <taxon>Eukaryota</taxon>
        <taxon>Metazoa</taxon>
        <taxon>Ecdysozoa</taxon>
        <taxon>Arthropoda</taxon>
        <taxon>Crustacea</taxon>
        <taxon>Multicrustacea</taxon>
        <taxon>Malacostraca</taxon>
        <taxon>Eumalacostraca</taxon>
        <taxon>Eucarida</taxon>
        <taxon>Decapoda</taxon>
        <taxon>Pleocyemata</taxon>
        <taxon>Brachyura</taxon>
        <taxon>Eubrachyura</taxon>
        <taxon>Portunoidea</taxon>
        <taxon>Portunidae</taxon>
        <taxon>Portuninae</taxon>
        <taxon>Portunus</taxon>
    </lineage>
</organism>
<dbReference type="AlphaFoldDB" id="A0A5B7DT39"/>
<sequence length="59" mass="6776">MDMTFGDMTLASLHPALSFLPVPPIPPPPGRHDQKRVTLTGWRRNSGIEQRAFRRYAWT</sequence>
<accession>A0A5B7DT39</accession>